<dbReference type="InterPro" id="IPR013785">
    <property type="entry name" value="Aldolase_TIM"/>
</dbReference>
<dbReference type="InterPro" id="IPR007197">
    <property type="entry name" value="rSAM"/>
</dbReference>
<dbReference type="GO" id="GO:0046872">
    <property type="term" value="F:metal ion binding"/>
    <property type="evidence" value="ECO:0007669"/>
    <property type="project" value="UniProtKB-KW"/>
</dbReference>
<evidence type="ECO:0000256" key="3">
    <source>
        <dbReference type="ARBA" id="ARBA00022691"/>
    </source>
</evidence>
<dbReference type="GO" id="GO:0003824">
    <property type="term" value="F:catalytic activity"/>
    <property type="evidence" value="ECO:0007669"/>
    <property type="project" value="InterPro"/>
</dbReference>
<dbReference type="SUPFAM" id="SSF102114">
    <property type="entry name" value="Radical SAM enzymes"/>
    <property type="match status" value="1"/>
</dbReference>
<proteinExistence type="predicted"/>
<dbReference type="NCBIfam" id="TIGR04085">
    <property type="entry name" value="rSAM_more_4Fe4S"/>
    <property type="match status" value="1"/>
</dbReference>
<dbReference type="InterPro" id="IPR006638">
    <property type="entry name" value="Elp3/MiaA/NifB-like_rSAM"/>
</dbReference>
<keyword evidence="2" id="KW-0004">4Fe-4S</keyword>
<evidence type="ECO:0000313" key="8">
    <source>
        <dbReference type="EMBL" id="RZD17554.1"/>
    </source>
</evidence>
<dbReference type="SFLD" id="SFLDG01386">
    <property type="entry name" value="main_SPASM_domain-containing"/>
    <property type="match status" value="1"/>
</dbReference>
<evidence type="ECO:0000256" key="5">
    <source>
        <dbReference type="ARBA" id="ARBA00023004"/>
    </source>
</evidence>
<dbReference type="EMBL" id="SGBB01000033">
    <property type="protein sequence ID" value="RZD17554.1"/>
    <property type="molecule type" value="Genomic_DNA"/>
</dbReference>
<evidence type="ECO:0000256" key="4">
    <source>
        <dbReference type="ARBA" id="ARBA00022723"/>
    </source>
</evidence>
<feature type="domain" description="Radical SAM core" evidence="7">
    <location>
        <begin position="7"/>
        <end position="229"/>
    </location>
</feature>
<dbReference type="Gene3D" id="3.20.20.70">
    <property type="entry name" value="Aldolase class I"/>
    <property type="match status" value="1"/>
</dbReference>
<keyword evidence="6" id="KW-0411">Iron-sulfur</keyword>
<dbReference type="InterPro" id="IPR050377">
    <property type="entry name" value="Radical_SAM_PqqE_MftC-like"/>
</dbReference>
<dbReference type="CDD" id="cd21123">
    <property type="entry name" value="SPASM_MftC-like"/>
    <property type="match status" value="1"/>
</dbReference>
<accession>A0A519BJW1</accession>
<keyword evidence="4" id="KW-0479">Metal-binding</keyword>
<protein>
    <submittedName>
        <fullName evidence="8">Radical SAM protein</fullName>
    </submittedName>
</protein>
<evidence type="ECO:0000313" key="9">
    <source>
        <dbReference type="Proteomes" id="UP000319296"/>
    </source>
</evidence>
<dbReference type="AlphaFoldDB" id="A0A519BJW1"/>
<dbReference type="GO" id="GO:0051539">
    <property type="term" value="F:4 iron, 4 sulfur cluster binding"/>
    <property type="evidence" value="ECO:0007669"/>
    <property type="project" value="UniProtKB-KW"/>
</dbReference>
<dbReference type="PIRSF" id="PIRSF037420">
    <property type="entry name" value="PQQ_syn_pqqE"/>
    <property type="match status" value="1"/>
</dbReference>
<reference evidence="8 9" key="1">
    <citation type="journal article" date="2019" name="ISME J.">
        <title>Insights into ecological role of a new deltaproteobacterial order Candidatus Acidulodesulfobacterales by metagenomics and metatranscriptomics.</title>
        <authorList>
            <person name="Tan S."/>
            <person name="Liu J."/>
            <person name="Fang Y."/>
            <person name="Hedlund B.P."/>
            <person name="Lian Z.H."/>
            <person name="Huang L.Y."/>
            <person name="Li J.T."/>
            <person name="Huang L.N."/>
            <person name="Li W.J."/>
            <person name="Jiang H.C."/>
            <person name="Dong H.L."/>
            <person name="Shu W.S."/>
        </authorList>
    </citation>
    <scope>NUCLEOTIDE SEQUENCE [LARGE SCALE GENOMIC DNA]</scope>
    <source>
        <strain evidence="8">AP1</strain>
    </source>
</reference>
<dbReference type="PROSITE" id="PS51918">
    <property type="entry name" value="RADICAL_SAM"/>
    <property type="match status" value="1"/>
</dbReference>
<dbReference type="InterPro" id="IPR058240">
    <property type="entry name" value="rSAM_sf"/>
</dbReference>
<dbReference type="Pfam" id="PF04055">
    <property type="entry name" value="Radical_SAM"/>
    <property type="match status" value="1"/>
</dbReference>
<dbReference type="Proteomes" id="UP000319296">
    <property type="component" value="Unassembled WGS sequence"/>
</dbReference>
<keyword evidence="3" id="KW-0949">S-adenosyl-L-methionine</keyword>
<comment type="cofactor">
    <cofactor evidence="1">
        <name>[4Fe-4S] cluster</name>
        <dbReference type="ChEBI" id="CHEBI:49883"/>
    </cofactor>
</comment>
<evidence type="ECO:0000256" key="2">
    <source>
        <dbReference type="ARBA" id="ARBA00022485"/>
    </source>
</evidence>
<dbReference type="InterPro" id="IPR023885">
    <property type="entry name" value="4Fe4S-binding_SPASM_dom"/>
</dbReference>
<dbReference type="PANTHER" id="PTHR11228:SF7">
    <property type="entry name" value="PQQA PEPTIDE CYCLASE"/>
    <property type="match status" value="1"/>
</dbReference>
<organism evidence="8 9">
    <name type="scientific">Candidatus Acididesulfobacter diazotrophicus</name>
    <dbReference type="NCBI Taxonomy" id="2597226"/>
    <lineage>
        <taxon>Bacteria</taxon>
        <taxon>Deltaproteobacteria</taxon>
        <taxon>Candidatus Acidulodesulfobacterales</taxon>
        <taxon>Candidatus Acididesulfobacter</taxon>
    </lineage>
</organism>
<dbReference type="SFLD" id="SFLDG01067">
    <property type="entry name" value="SPASM/twitch_domain_containing"/>
    <property type="match status" value="1"/>
</dbReference>
<gene>
    <name evidence="8" type="ORF">EVG15_10590</name>
</gene>
<dbReference type="PANTHER" id="PTHR11228">
    <property type="entry name" value="RADICAL SAM DOMAIN PROTEIN"/>
    <property type="match status" value="1"/>
</dbReference>
<dbReference type="InterPro" id="IPR017200">
    <property type="entry name" value="PqqE-like"/>
</dbReference>
<evidence type="ECO:0000259" key="7">
    <source>
        <dbReference type="PROSITE" id="PS51918"/>
    </source>
</evidence>
<dbReference type="CDD" id="cd01335">
    <property type="entry name" value="Radical_SAM"/>
    <property type="match status" value="1"/>
</dbReference>
<dbReference type="Pfam" id="PF13186">
    <property type="entry name" value="SPASM"/>
    <property type="match status" value="1"/>
</dbReference>
<name>A0A519BJW1_9DELT</name>
<dbReference type="SMART" id="SM00729">
    <property type="entry name" value="Elp3"/>
    <property type="match status" value="1"/>
</dbReference>
<keyword evidence="5" id="KW-0408">Iron</keyword>
<evidence type="ECO:0000256" key="6">
    <source>
        <dbReference type="ARBA" id="ARBA00023014"/>
    </source>
</evidence>
<dbReference type="SFLD" id="SFLDS00029">
    <property type="entry name" value="Radical_SAM"/>
    <property type="match status" value="1"/>
</dbReference>
<evidence type="ECO:0000256" key="1">
    <source>
        <dbReference type="ARBA" id="ARBA00001966"/>
    </source>
</evidence>
<comment type="caution">
    <text evidence="8">The sequence shown here is derived from an EMBL/GenBank/DDBJ whole genome shotgun (WGS) entry which is preliminary data.</text>
</comment>
<sequence>MLMPTELDYQTEFYYQWHITGKCNLRCKHCYHEDYSEEGLTISELLKIAVHLSDAVKEWGKIGSFSITGGEPFLRKDAVFELLAFFEKRSEIGHVDILSNGTLIDDEIISGLLRFKKLRRIQVSLEGLQETNDKIRGTGSFNLIVNKIKDLSMAGLKTSVMMTIGKHNKDQVGLLAKELADLGVEAFVVDRFIPEGQSAYLNKWTLTPDEIKDAYERCYEYFNKSLKPRMLLYRTLFCLINPDDKHIGAMCSVGNNALTIMPNGDVLPCRRLPLNIGNLLENSIYEIWYKNPLLWEFRDHENLKGKCGKCEYVPVCRGCRAAAYTATGDYLQSDPQCWK</sequence>